<dbReference type="InterPro" id="IPR037185">
    <property type="entry name" value="EmrE-like"/>
</dbReference>
<accession>A0A1Y2ER72</accession>
<dbReference type="PANTHER" id="PTHR19346">
    <property type="entry name" value="SUGAR PHOSPHATE TRANSPORTER DOMAIN-CONTAINING PROTEIN"/>
    <property type="match status" value="1"/>
</dbReference>
<feature type="region of interest" description="Disordered" evidence="1">
    <location>
        <begin position="278"/>
        <end position="327"/>
    </location>
</feature>
<protein>
    <recommendedName>
        <fullName evidence="5">EamA domain-containing protein</fullName>
    </recommendedName>
</protein>
<feature type="transmembrane region" description="Helical" evidence="2">
    <location>
        <begin position="386"/>
        <end position="407"/>
    </location>
</feature>
<feature type="transmembrane region" description="Helical" evidence="2">
    <location>
        <begin position="206"/>
        <end position="224"/>
    </location>
</feature>
<feature type="transmembrane region" description="Helical" evidence="2">
    <location>
        <begin position="244"/>
        <end position="264"/>
    </location>
</feature>
<dbReference type="OrthoDB" id="10062838at2759"/>
<dbReference type="InterPro" id="IPR026505">
    <property type="entry name" value="Solute_c_fam_35_mem_F3/F4"/>
</dbReference>
<dbReference type="STRING" id="106004.A0A1Y2ER72"/>
<evidence type="ECO:0000313" key="3">
    <source>
        <dbReference type="EMBL" id="ORY74038.1"/>
    </source>
</evidence>
<feature type="transmembrane region" description="Helical" evidence="2">
    <location>
        <begin position="440"/>
        <end position="462"/>
    </location>
</feature>
<keyword evidence="2" id="KW-0472">Membrane</keyword>
<keyword evidence="2" id="KW-0812">Transmembrane</keyword>
<keyword evidence="4" id="KW-1185">Reference proteome</keyword>
<organism evidence="3 4">
    <name type="scientific">Leucosporidium creatinivorum</name>
    <dbReference type="NCBI Taxonomy" id="106004"/>
    <lineage>
        <taxon>Eukaryota</taxon>
        <taxon>Fungi</taxon>
        <taxon>Dikarya</taxon>
        <taxon>Basidiomycota</taxon>
        <taxon>Pucciniomycotina</taxon>
        <taxon>Microbotryomycetes</taxon>
        <taxon>Leucosporidiales</taxon>
        <taxon>Leucosporidium</taxon>
    </lineage>
</organism>
<sequence length="479" mass="52246">MGGLQTTGALGIFAAVLLAYTLQTELAQIVQQTQGYRKPYFLFYLTHSGYLLLAPLHLAALRILSIPIVPSLYTLLSILQVQFAPPRSTSQPSPAPPSHRPSYSRSLSRASLPSTPTLREDRPGVRRRTSKRRLLGRGRRDGRWGWAWRMASTVLKLSILIAAPALSWYAAMPLTAVTDITAIYNTFAFWAYGLAVVWLGETPTRAKLASVVVAVLGVFVIAYGDSWMSSSVPEDGGEEERKEGTSRLIGNLLAFFGSVSYAWYEVWYKINVALPDPDELEGEDDDDEEEAESFLASPTAMDPSESTDDADPEAQAPPSPHSLSSHLRIASPPPASLTNPTVTTFLLYSNLLTSLIGLATLLLFWIPIPIFHYLDWEHFEVPPSNTWLPIIGIVLSGVCFNAGFMILLSLWGPVVASVGNLLTLMFVALADAFLPNSPPLSMSSIVGSGLIVASFAGLIVGARRESQQEEEKARQQNLG</sequence>
<feature type="transmembrane region" description="Helical" evidence="2">
    <location>
        <begin position="146"/>
        <end position="170"/>
    </location>
</feature>
<evidence type="ECO:0000313" key="4">
    <source>
        <dbReference type="Proteomes" id="UP000193467"/>
    </source>
</evidence>
<keyword evidence="2" id="KW-1133">Transmembrane helix</keyword>
<evidence type="ECO:0000256" key="2">
    <source>
        <dbReference type="SAM" id="Phobius"/>
    </source>
</evidence>
<dbReference type="SUPFAM" id="SSF103481">
    <property type="entry name" value="Multidrug resistance efflux transporter EmrE"/>
    <property type="match status" value="1"/>
</dbReference>
<name>A0A1Y2ER72_9BASI</name>
<feature type="transmembrane region" description="Helical" evidence="2">
    <location>
        <begin position="345"/>
        <end position="366"/>
    </location>
</feature>
<feature type="region of interest" description="Disordered" evidence="1">
    <location>
        <begin position="87"/>
        <end position="132"/>
    </location>
</feature>
<feature type="transmembrane region" description="Helical" evidence="2">
    <location>
        <begin position="182"/>
        <end position="199"/>
    </location>
</feature>
<feature type="compositionally biased region" description="Polar residues" evidence="1">
    <location>
        <begin position="101"/>
        <end position="117"/>
    </location>
</feature>
<dbReference type="EMBL" id="MCGR01000043">
    <property type="protein sequence ID" value="ORY74038.1"/>
    <property type="molecule type" value="Genomic_DNA"/>
</dbReference>
<evidence type="ECO:0000256" key="1">
    <source>
        <dbReference type="SAM" id="MobiDB-lite"/>
    </source>
</evidence>
<proteinExistence type="predicted"/>
<evidence type="ECO:0008006" key="5">
    <source>
        <dbReference type="Google" id="ProtNLM"/>
    </source>
</evidence>
<dbReference type="InParanoid" id="A0A1Y2ER72"/>
<dbReference type="PANTHER" id="PTHR19346:SF4">
    <property type="entry name" value="SUGAR PHOSPHATE TRANSPORTER DOMAIN-CONTAINING PROTEIN"/>
    <property type="match status" value="1"/>
</dbReference>
<comment type="caution">
    <text evidence="3">The sequence shown here is derived from an EMBL/GenBank/DDBJ whole genome shotgun (WGS) entry which is preliminary data.</text>
</comment>
<feature type="transmembrane region" description="Helical" evidence="2">
    <location>
        <begin position="414"/>
        <end position="434"/>
    </location>
</feature>
<feature type="compositionally biased region" description="Acidic residues" evidence="1">
    <location>
        <begin position="278"/>
        <end position="292"/>
    </location>
</feature>
<gene>
    <name evidence="3" type="ORF">BCR35DRAFT_326000</name>
</gene>
<dbReference type="AlphaFoldDB" id="A0A1Y2ER72"/>
<dbReference type="Proteomes" id="UP000193467">
    <property type="component" value="Unassembled WGS sequence"/>
</dbReference>
<reference evidence="3 4" key="1">
    <citation type="submission" date="2016-07" db="EMBL/GenBank/DDBJ databases">
        <title>Pervasive Adenine N6-methylation of Active Genes in Fungi.</title>
        <authorList>
            <consortium name="DOE Joint Genome Institute"/>
            <person name="Mondo S.J."/>
            <person name="Dannebaum R.O."/>
            <person name="Kuo R.C."/>
            <person name="Labutti K."/>
            <person name="Haridas S."/>
            <person name="Kuo A."/>
            <person name="Salamov A."/>
            <person name="Ahrendt S.R."/>
            <person name="Lipzen A."/>
            <person name="Sullivan W."/>
            <person name="Andreopoulos W.B."/>
            <person name="Clum A."/>
            <person name="Lindquist E."/>
            <person name="Daum C."/>
            <person name="Ramamoorthy G.K."/>
            <person name="Gryganskyi A."/>
            <person name="Culley D."/>
            <person name="Magnuson J.K."/>
            <person name="James T.Y."/>
            <person name="O'Malley M.A."/>
            <person name="Stajich J.E."/>
            <person name="Spatafora J.W."/>
            <person name="Visel A."/>
            <person name="Grigoriev I.V."/>
        </authorList>
    </citation>
    <scope>NUCLEOTIDE SEQUENCE [LARGE SCALE GENOMIC DNA]</scope>
    <source>
        <strain evidence="3 4">62-1032</strain>
    </source>
</reference>